<dbReference type="Gene3D" id="3.40.50.150">
    <property type="entry name" value="Vaccinia Virus protein VP39"/>
    <property type="match status" value="1"/>
</dbReference>
<dbReference type="SUPFAM" id="SSF53335">
    <property type="entry name" value="S-adenosyl-L-methionine-dependent methyltransferases"/>
    <property type="match status" value="1"/>
</dbReference>
<dbReference type="PANTHER" id="PTHR13369">
    <property type="match status" value="1"/>
</dbReference>
<dbReference type="InterPro" id="IPR029063">
    <property type="entry name" value="SAM-dependent_MTases_sf"/>
</dbReference>
<reference evidence="2" key="1">
    <citation type="submission" date="2021-01" db="EMBL/GenBank/DDBJ databases">
        <authorList>
            <person name="Corre E."/>
            <person name="Pelletier E."/>
            <person name="Niang G."/>
            <person name="Scheremetjew M."/>
            <person name="Finn R."/>
            <person name="Kale V."/>
            <person name="Holt S."/>
            <person name="Cochrane G."/>
            <person name="Meng A."/>
            <person name="Brown T."/>
            <person name="Cohen L."/>
        </authorList>
    </citation>
    <scope>NUCLEOTIDE SEQUENCE</scope>
    <source>
        <strain evidence="2">MM31A-1</strain>
    </source>
</reference>
<dbReference type="SUPFAM" id="SSF50249">
    <property type="entry name" value="Nucleic acid-binding proteins"/>
    <property type="match status" value="1"/>
</dbReference>
<evidence type="ECO:0000259" key="1">
    <source>
        <dbReference type="Pfam" id="PF13679"/>
    </source>
</evidence>
<organism evidence="2">
    <name type="scientific">Chaetoceros debilis</name>
    <dbReference type="NCBI Taxonomy" id="122233"/>
    <lineage>
        <taxon>Eukaryota</taxon>
        <taxon>Sar</taxon>
        <taxon>Stramenopiles</taxon>
        <taxon>Ochrophyta</taxon>
        <taxon>Bacillariophyta</taxon>
        <taxon>Coscinodiscophyceae</taxon>
        <taxon>Chaetocerotophycidae</taxon>
        <taxon>Chaetocerotales</taxon>
        <taxon>Chaetocerotaceae</taxon>
        <taxon>Chaetoceros</taxon>
    </lineage>
</organism>
<evidence type="ECO:0000313" key="2">
    <source>
        <dbReference type="EMBL" id="CAE0478931.1"/>
    </source>
</evidence>
<accession>A0A7S3VG58</accession>
<dbReference type="PANTHER" id="PTHR13369:SF0">
    <property type="entry name" value="GLUTATHIONE S-TRANSFERASE C-TERMINAL DOMAIN-CONTAINING PROTEIN"/>
    <property type="match status" value="1"/>
</dbReference>
<name>A0A7S3VG58_9STRA</name>
<dbReference type="Gene3D" id="2.40.50.140">
    <property type="entry name" value="Nucleic acid-binding proteins"/>
    <property type="match status" value="1"/>
</dbReference>
<protein>
    <recommendedName>
        <fullName evidence="1">Methyltransferase domain-containing protein</fullName>
    </recommendedName>
</protein>
<dbReference type="InterPro" id="IPR012340">
    <property type="entry name" value="NA-bd_OB-fold"/>
</dbReference>
<feature type="domain" description="Methyltransferase" evidence="1">
    <location>
        <begin position="638"/>
        <end position="780"/>
    </location>
</feature>
<dbReference type="InterPro" id="IPR025714">
    <property type="entry name" value="Methyltranfer_dom"/>
</dbReference>
<dbReference type="EMBL" id="HBIO01031045">
    <property type="protein sequence ID" value="CAE0478931.1"/>
    <property type="molecule type" value="Transcribed_RNA"/>
</dbReference>
<dbReference type="GO" id="GO:0005737">
    <property type="term" value="C:cytoplasm"/>
    <property type="evidence" value="ECO:0007669"/>
    <property type="project" value="TreeGrafter"/>
</dbReference>
<dbReference type="CDD" id="cd02440">
    <property type="entry name" value="AdoMet_MTases"/>
    <property type="match status" value="1"/>
</dbReference>
<sequence length="900" mass="98723">MRAFKLTVPYFISSAGAFVPSIKNYHPLFYYQKLDKSTCRQAKSYTVSFSAYRNEEETLPTREIVRATEVLTPLHEVTPILHQIMKGEMSNITIAARGYITHKRSFGSALAFIDLVESDNEEGTPEEPPLQALLKRQAYNHNSTKSAFSSMLKSLHPGSMVYIEGHAASTKNVGEVILLVNQLNFIKASRNPENVKGMLNRFNLDVDPSEVNEIGKVTASGTKSGLAIEEFDQVFGPQINCDVLSQVLLEGVDVEDLVQNGILSSSNTTVAREKNKQSKTGGQVNRKLPYAKIARFFWNNLPPDDKYPSSILAMKGNAKSVNGDQLQYNALPPCPSNIKNVPLKILNACGSNAFDAIMQQSTIRTVEEALDEIATNLITEGRMDQAQVENMIISGWVQNRRRFQGDNSAPSIASLELVDDLMAAENASEKDSPNRLKCILHPDCMNLKLEEGSGPTSIKPSNAYGHLASKGARVSLCGVISRDEITQRPMLWVTKARIERSSWRPAVIRYFLDLISGNSAETGSYQFEVEEIGAALDMGHSEALELIQNCKNNGTTQRQWQAAELSRKLQDESSRMGKVTDDMKKVLEDYSALRTAYPVEHDDSSAQLSKSKLDVIQTRRRNGSSLRKGSEGSRFGSKKKPQVEWMVAQIKGVVESHPAFGLRPLNILDVGGGRGHLANHVASILGKDTVNVHVIDIDSRAVNNGMKDAERKNLEVYYGQGDASNTLNLSSLLQSTDGSGENESSFDVIIALHACGVLTDVALGHAVANHAAFVITPCCFRSNPKLMITVPKKEELESVETIIDVEGQTEALSASTWLGMKEDALLSLTRAAEIQGDIDISGLAIHTLCALRANSVANYFNAIDSKVSATSSEGHLNKIRIKTFPLGLSTRNYCIVGEIR</sequence>
<proteinExistence type="predicted"/>
<gene>
    <name evidence="2" type="ORF">CDEB00056_LOCUS23784</name>
</gene>
<dbReference type="AlphaFoldDB" id="A0A7S3VG58"/>
<dbReference type="Pfam" id="PF13679">
    <property type="entry name" value="Methyltransf_32"/>
    <property type="match status" value="1"/>
</dbReference>